<keyword evidence="1" id="KW-0812">Transmembrane</keyword>
<keyword evidence="1" id="KW-1133">Transmembrane helix</keyword>
<feature type="transmembrane region" description="Helical" evidence="1">
    <location>
        <begin position="31"/>
        <end position="55"/>
    </location>
</feature>
<comment type="caution">
    <text evidence="3">The sequence shown here is derived from an EMBL/GenBank/DDBJ whole genome shotgun (WGS) entry which is preliminary data.</text>
</comment>
<protein>
    <submittedName>
        <fullName evidence="3">YgaP-like transmembrane domain</fullName>
    </submittedName>
</protein>
<sequence length="67" mass="7345">MSLERMILLIVGLVVVASVLLAVYVNLNWLWLTGLMGAHLIQAAFTGLCPVVALLKRLRMPQRPGFG</sequence>
<evidence type="ECO:0000256" key="1">
    <source>
        <dbReference type="SAM" id="Phobius"/>
    </source>
</evidence>
<accession>A0ABV8UNR2</accession>
<dbReference type="RefSeq" id="WP_382423320.1">
    <property type="nucleotide sequence ID" value="NZ_JBHSCW010000010.1"/>
</dbReference>
<dbReference type="InterPro" id="IPR021309">
    <property type="entry name" value="YgaP-like_TM"/>
</dbReference>
<name>A0ABV8UNR2_9PROT</name>
<feature type="transmembrane region" description="Helical" evidence="1">
    <location>
        <begin position="7"/>
        <end position="25"/>
    </location>
</feature>
<proteinExistence type="predicted"/>
<gene>
    <name evidence="3" type="ORF">ACFOW6_15430</name>
</gene>
<dbReference type="Gene3D" id="6.10.140.1340">
    <property type="match status" value="1"/>
</dbReference>
<evidence type="ECO:0000259" key="2">
    <source>
        <dbReference type="Pfam" id="PF11127"/>
    </source>
</evidence>
<evidence type="ECO:0000313" key="3">
    <source>
        <dbReference type="EMBL" id="MFC4352943.1"/>
    </source>
</evidence>
<keyword evidence="4" id="KW-1185">Reference proteome</keyword>
<dbReference type="EMBL" id="JBHSCW010000010">
    <property type="protein sequence ID" value="MFC4352943.1"/>
    <property type="molecule type" value="Genomic_DNA"/>
</dbReference>
<organism evidence="3 4">
    <name type="scientific">Fodinicurvata halophila</name>
    <dbReference type="NCBI Taxonomy" id="1419723"/>
    <lineage>
        <taxon>Bacteria</taxon>
        <taxon>Pseudomonadati</taxon>
        <taxon>Pseudomonadota</taxon>
        <taxon>Alphaproteobacteria</taxon>
        <taxon>Rhodospirillales</taxon>
        <taxon>Rhodovibrionaceae</taxon>
        <taxon>Fodinicurvata</taxon>
    </lineage>
</organism>
<dbReference type="Proteomes" id="UP001595799">
    <property type="component" value="Unassembled WGS sequence"/>
</dbReference>
<evidence type="ECO:0000313" key="4">
    <source>
        <dbReference type="Proteomes" id="UP001595799"/>
    </source>
</evidence>
<feature type="domain" description="Inner membrane protein YgaP-like transmembrane" evidence="2">
    <location>
        <begin position="2"/>
        <end position="57"/>
    </location>
</feature>
<dbReference type="Pfam" id="PF11127">
    <property type="entry name" value="YgaP-like_TM"/>
    <property type="match status" value="1"/>
</dbReference>
<keyword evidence="1" id="KW-0472">Membrane</keyword>
<reference evidence="4" key="1">
    <citation type="journal article" date="2019" name="Int. J. Syst. Evol. Microbiol.">
        <title>The Global Catalogue of Microorganisms (GCM) 10K type strain sequencing project: providing services to taxonomists for standard genome sequencing and annotation.</title>
        <authorList>
            <consortium name="The Broad Institute Genomics Platform"/>
            <consortium name="The Broad Institute Genome Sequencing Center for Infectious Disease"/>
            <person name="Wu L."/>
            <person name="Ma J."/>
        </authorList>
    </citation>
    <scope>NUCLEOTIDE SEQUENCE [LARGE SCALE GENOMIC DNA]</scope>
    <source>
        <strain evidence="4">CECT 8472</strain>
    </source>
</reference>